<dbReference type="InterPro" id="IPR009057">
    <property type="entry name" value="Homeodomain-like_sf"/>
</dbReference>
<accession>A0ABP7I2S5</accession>
<dbReference type="Gene3D" id="1.10.10.60">
    <property type="entry name" value="Homeodomain-like"/>
    <property type="match status" value="2"/>
</dbReference>
<dbReference type="PANTHER" id="PTHR46796:SF13">
    <property type="entry name" value="HTH-TYPE TRANSCRIPTIONAL ACTIVATOR RHAS"/>
    <property type="match status" value="1"/>
</dbReference>
<dbReference type="InterPro" id="IPR018060">
    <property type="entry name" value="HTH_AraC"/>
</dbReference>
<dbReference type="PANTHER" id="PTHR46796">
    <property type="entry name" value="HTH-TYPE TRANSCRIPTIONAL ACTIVATOR RHAS-RELATED"/>
    <property type="match status" value="1"/>
</dbReference>
<evidence type="ECO:0000256" key="1">
    <source>
        <dbReference type="ARBA" id="ARBA00023015"/>
    </source>
</evidence>
<dbReference type="Pfam" id="PF12833">
    <property type="entry name" value="HTH_18"/>
    <property type="match status" value="1"/>
</dbReference>
<dbReference type="PROSITE" id="PS01124">
    <property type="entry name" value="HTH_ARAC_FAMILY_2"/>
    <property type="match status" value="1"/>
</dbReference>
<sequence length="315" mass="33644">MFGTLDNMCHRLVVDLVDALLDGPRAEHAFLLKAMFAGTWSIRIEDEAALSVVVVARGSATFTGSDGPRTVCEGDVVVVRGPAPYTFADRPDSPEEIRILPGQVCVDPHGVLLDDAMGLGVRTWGNSRADDATVMLIGTYERETAVGALLLEQLPQELVLPGLHLPVADLLALEVIRDEPGQGAVLDRLLDLLLVSVLRSVLPGGELAPTDPAVRGALRAMHEHPDRPWTVQALAQTAGLSRAAFARRFAEQVGEPPLAHLTRWRLALAADLLAGTDLTLATIAGRVGYADAFALSAAFKRRYGAPPSRYRAAAS</sequence>
<keyword evidence="3" id="KW-0804">Transcription</keyword>
<dbReference type="InterPro" id="IPR032783">
    <property type="entry name" value="AraC_lig"/>
</dbReference>
<dbReference type="SUPFAM" id="SSF46689">
    <property type="entry name" value="Homeodomain-like"/>
    <property type="match status" value="2"/>
</dbReference>
<protein>
    <submittedName>
        <fullName evidence="5">AraC family transcriptional regulator</fullName>
    </submittedName>
</protein>
<organism evidence="5 6">
    <name type="scientific">Nocardioides panacisoli</name>
    <dbReference type="NCBI Taxonomy" id="627624"/>
    <lineage>
        <taxon>Bacteria</taxon>
        <taxon>Bacillati</taxon>
        <taxon>Actinomycetota</taxon>
        <taxon>Actinomycetes</taxon>
        <taxon>Propionibacteriales</taxon>
        <taxon>Nocardioidaceae</taxon>
        <taxon>Nocardioides</taxon>
    </lineage>
</organism>
<dbReference type="Proteomes" id="UP001501821">
    <property type="component" value="Unassembled WGS sequence"/>
</dbReference>
<evidence type="ECO:0000313" key="5">
    <source>
        <dbReference type="EMBL" id="GAA3810500.1"/>
    </source>
</evidence>
<dbReference type="Pfam" id="PF12852">
    <property type="entry name" value="Cupin_6"/>
    <property type="match status" value="1"/>
</dbReference>
<evidence type="ECO:0000256" key="2">
    <source>
        <dbReference type="ARBA" id="ARBA00023125"/>
    </source>
</evidence>
<dbReference type="SMART" id="SM00342">
    <property type="entry name" value="HTH_ARAC"/>
    <property type="match status" value="1"/>
</dbReference>
<proteinExistence type="predicted"/>
<gene>
    <name evidence="5" type="ORF">GCM10022242_11370</name>
</gene>
<feature type="domain" description="HTH araC/xylS-type" evidence="4">
    <location>
        <begin position="215"/>
        <end position="313"/>
    </location>
</feature>
<dbReference type="EMBL" id="BAABAH010000003">
    <property type="protein sequence ID" value="GAA3810500.1"/>
    <property type="molecule type" value="Genomic_DNA"/>
</dbReference>
<evidence type="ECO:0000259" key="4">
    <source>
        <dbReference type="PROSITE" id="PS01124"/>
    </source>
</evidence>
<keyword evidence="2" id="KW-0238">DNA-binding</keyword>
<name>A0ABP7I2S5_9ACTN</name>
<evidence type="ECO:0000256" key="3">
    <source>
        <dbReference type="ARBA" id="ARBA00023163"/>
    </source>
</evidence>
<keyword evidence="6" id="KW-1185">Reference proteome</keyword>
<reference evidence="6" key="1">
    <citation type="journal article" date="2019" name="Int. J. Syst. Evol. Microbiol.">
        <title>The Global Catalogue of Microorganisms (GCM) 10K type strain sequencing project: providing services to taxonomists for standard genome sequencing and annotation.</title>
        <authorList>
            <consortium name="The Broad Institute Genomics Platform"/>
            <consortium name="The Broad Institute Genome Sequencing Center for Infectious Disease"/>
            <person name="Wu L."/>
            <person name="Ma J."/>
        </authorList>
    </citation>
    <scope>NUCLEOTIDE SEQUENCE [LARGE SCALE GENOMIC DNA]</scope>
    <source>
        <strain evidence="6">JCM 16953</strain>
    </source>
</reference>
<comment type="caution">
    <text evidence="5">The sequence shown here is derived from an EMBL/GenBank/DDBJ whole genome shotgun (WGS) entry which is preliminary data.</text>
</comment>
<evidence type="ECO:0000313" key="6">
    <source>
        <dbReference type="Proteomes" id="UP001501821"/>
    </source>
</evidence>
<dbReference type="InterPro" id="IPR050204">
    <property type="entry name" value="AraC_XylS_family_regulators"/>
</dbReference>
<keyword evidence="1" id="KW-0805">Transcription regulation</keyword>